<dbReference type="GO" id="GO:0000462">
    <property type="term" value="P:maturation of SSU-rRNA from tricistronic rRNA transcript (SSU-rRNA, 5.8S rRNA, LSU-rRNA)"/>
    <property type="evidence" value="ECO:0007669"/>
    <property type="project" value="InterPro"/>
</dbReference>
<comment type="similarity">
    <text evidence="2">Belongs to the SLX9 family.</text>
</comment>
<comment type="subcellular location">
    <subcellularLocation>
        <location evidence="1">Nucleus</location>
        <location evidence="1">Nucleolus</location>
    </subcellularLocation>
</comment>
<evidence type="ECO:0000256" key="4">
    <source>
        <dbReference type="SAM" id="MobiDB-lite"/>
    </source>
</evidence>
<name>A0A8C9TIF5_SCLFO</name>
<feature type="compositionally biased region" description="Low complexity" evidence="4">
    <location>
        <begin position="78"/>
        <end position="92"/>
    </location>
</feature>
<organism evidence="5 6">
    <name type="scientific">Scleropages formosus</name>
    <name type="common">Asian bonytongue</name>
    <name type="synonym">Osteoglossum formosum</name>
    <dbReference type="NCBI Taxonomy" id="113540"/>
    <lineage>
        <taxon>Eukaryota</taxon>
        <taxon>Metazoa</taxon>
        <taxon>Chordata</taxon>
        <taxon>Craniata</taxon>
        <taxon>Vertebrata</taxon>
        <taxon>Euteleostomi</taxon>
        <taxon>Actinopterygii</taxon>
        <taxon>Neopterygii</taxon>
        <taxon>Teleostei</taxon>
        <taxon>Osteoglossocephala</taxon>
        <taxon>Osteoglossomorpha</taxon>
        <taxon>Osteoglossiformes</taxon>
        <taxon>Osteoglossidae</taxon>
        <taxon>Scleropages</taxon>
    </lineage>
</organism>
<feature type="region of interest" description="Disordered" evidence="4">
    <location>
        <begin position="208"/>
        <end position="231"/>
    </location>
</feature>
<evidence type="ECO:0000313" key="6">
    <source>
        <dbReference type="Proteomes" id="UP000694397"/>
    </source>
</evidence>
<proteinExistence type="inferred from homology"/>
<reference evidence="5 6" key="1">
    <citation type="submission" date="2019-04" db="EMBL/GenBank/DDBJ databases">
        <authorList>
            <consortium name="Wellcome Sanger Institute Data Sharing"/>
        </authorList>
    </citation>
    <scope>NUCLEOTIDE SEQUENCE [LARGE SCALE GENOMIC DNA]</scope>
</reference>
<keyword evidence="3" id="KW-0539">Nucleus</keyword>
<evidence type="ECO:0000256" key="2">
    <source>
        <dbReference type="ARBA" id="ARBA00011022"/>
    </source>
</evidence>
<dbReference type="GeneTree" id="ENSGT00390000015709"/>
<feature type="region of interest" description="Disordered" evidence="4">
    <location>
        <begin position="136"/>
        <end position="158"/>
    </location>
</feature>
<keyword evidence="6" id="KW-1185">Reference proteome</keyword>
<dbReference type="GO" id="GO:0030686">
    <property type="term" value="C:90S preribosome"/>
    <property type="evidence" value="ECO:0007669"/>
    <property type="project" value="InterPro"/>
</dbReference>
<evidence type="ECO:0000256" key="1">
    <source>
        <dbReference type="ARBA" id="ARBA00004604"/>
    </source>
</evidence>
<evidence type="ECO:0000313" key="5">
    <source>
        <dbReference type="Ensembl" id="ENSSFOP00015054115.1"/>
    </source>
</evidence>
<gene>
    <name evidence="5" type="primary">slx9</name>
</gene>
<sequence length="285" mass="31315">MVGKIRRLRHKLHAAAVKFVPQDAGVGGAGGGGGSAAAALVVLEKKKKNLKLKKVPGPSGAEGDRRAEQQPQEEEEGQSQSAAAGAAQAAAQQPPPSRRRFPPNGSSTPPQQGVPVLPSAVFSGTAIRPEQLVQSLSVASAESAAPEERKQQPKKLKMKERREWLLQRLSDLRLARERERARARRRATPVVGDMQVLADALPELSELISSSRTPIRKKDRPPVQKKPEPTDLRLMKAGQKRKLLETESCRFRETLQDPAFRANPLGAIGEHLRKRLREEERQDPR</sequence>
<dbReference type="Ensembl" id="ENSSFOT00015071047.1">
    <property type="protein sequence ID" value="ENSSFOP00015054115.1"/>
    <property type="gene ID" value="ENSSFOG00015025596.1"/>
</dbReference>
<reference evidence="5" key="3">
    <citation type="submission" date="2025-09" db="UniProtKB">
        <authorList>
            <consortium name="Ensembl"/>
        </authorList>
    </citation>
    <scope>IDENTIFICATION</scope>
</reference>
<feature type="compositionally biased region" description="Basic and acidic residues" evidence="4">
    <location>
        <begin position="276"/>
        <end position="285"/>
    </location>
</feature>
<dbReference type="GO" id="GO:0030688">
    <property type="term" value="C:preribosome, small subunit precursor"/>
    <property type="evidence" value="ECO:0007669"/>
    <property type="project" value="InterPro"/>
</dbReference>
<dbReference type="GO" id="GO:0005730">
    <property type="term" value="C:nucleolus"/>
    <property type="evidence" value="ECO:0007669"/>
    <property type="project" value="UniProtKB-SubCell"/>
</dbReference>
<dbReference type="OrthoDB" id="18703at2759"/>
<dbReference type="Pfam" id="PF15341">
    <property type="entry name" value="SLX9"/>
    <property type="match status" value="1"/>
</dbReference>
<dbReference type="GeneID" id="108928223"/>
<feature type="compositionally biased region" description="Basic and acidic residues" evidence="4">
    <location>
        <begin position="220"/>
        <end position="231"/>
    </location>
</feature>
<dbReference type="Proteomes" id="UP000694397">
    <property type="component" value="Chromosome 12"/>
</dbReference>
<feature type="region of interest" description="Disordered" evidence="4">
    <location>
        <begin position="48"/>
        <end position="121"/>
    </location>
</feature>
<dbReference type="RefSeq" id="XP_029112837.1">
    <property type="nucleotide sequence ID" value="XM_029257004.1"/>
</dbReference>
<evidence type="ECO:0000256" key="3">
    <source>
        <dbReference type="ARBA" id="ARBA00023242"/>
    </source>
</evidence>
<accession>A0A8C9TIF5</accession>
<protein>
    <recommendedName>
        <fullName evidence="7">Ribosome biogenesis protein NOP53</fullName>
    </recommendedName>
</protein>
<dbReference type="PANTHER" id="PTHR31109">
    <property type="entry name" value="PROTEIN FAM207A"/>
    <property type="match status" value="1"/>
</dbReference>
<evidence type="ECO:0008006" key="7">
    <source>
        <dbReference type="Google" id="ProtNLM"/>
    </source>
</evidence>
<dbReference type="PANTHER" id="PTHR31109:SF2">
    <property type="entry name" value="RIBOSOME BIOGENESIS PROTEIN SLX9 HOMOLOG"/>
    <property type="match status" value="1"/>
</dbReference>
<feature type="region of interest" description="Disordered" evidence="4">
    <location>
        <begin position="262"/>
        <end position="285"/>
    </location>
</feature>
<dbReference type="InterPro" id="IPR028160">
    <property type="entry name" value="Slx9-like"/>
</dbReference>
<dbReference type="AlphaFoldDB" id="A0A8C9TIF5"/>
<reference evidence="5" key="2">
    <citation type="submission" date="2025-08" db="UniProtKB">
        <authorList>
            <consortium name="Ensembl"/>
        </authorList>
    </citation>
    <scope>IDENTIFICATION</scope>
</reference>